<sequence>MNNVGAQRWRFDPLPSLCTNSISTVSYTLAVLTLDEDLFPTDWNKPPKKGDGVWHIKIELIDPDGDKFNRVFQSIPTTRKLSEREKVMCHCA</sequence>
<name>A0ABQ4XR46_9ASTR</name>
<dbReference type="Proteomes" id="UP001151760">
    <property type="component" value="Unassembled WGS sequence"/>
</dbReference>
<keyword evidence="2" id="KW-1185">Reference proteome</keyword>
<reference evidence="1" key="2">
    <citation type="submission" date="2022-01" db="EMBL/GenBank/DDBJ databases">
        <authorList>
            <person name="Yamashiro T."/>
            <person name="Shiraishi A."/>
            <person name="Satake H."/>
            <person name="Nakayama K."/>
        </authorList>
    </citation>
    <scope>NUCLEOTIDE SEQUENCE</scope>
</reference>
<protein>
    <submittedName>
        <fullName evidence="1">Uncharacterized protein</fullName>
    </submittedName>
</protein>
<gene>
    <name evidence="1" type="ORF">Tco_0682419</name>
</gene>
<accession>A0ABQ4XR46</accession>
<dbReference type="EMBL" id="BQNB010009747">
    <property type="protein sequence ID" value="GJS67854.1"/>
    <property type="molecule type" value="Genomic_DNA"/>
</dbReference>
<proteinExistence type="predicted"/>
<reference evidence="1" key="1">
    <citation type="journal article" date="2022" name="Int. J. Mol. Sci.">
        <title>Draft Genome of Tanacetum Coccineum: Genomic Comparison of Closely Related Tanacetum-Family Plants.</title>
        <authorList>
            <person name="Yamashiro T."/>
            <person name="Shiraishi A."/>
            <person name="Nakayama K."/>
            <person name="Satake H."/>
        </authorList>
    </citation>
    <scope>NUCLEOTIDE SEQUENCE</scope>
</reference>
<evidence type="ECO:0000313" key="2">
    <source>
        <dbReference type="Proteomes" id="UP001151760"/>
    </source>
</evidence>
<evidence type="ECO:0000313" key="1">
    <source>
        <dbReference type="EMBL" id="GJS67854.1"/>
    </source>
</evidence>
<comment type="caution">
    <text evidence="1">The sequence shown here is derived from an EMBL/GenBank/DDBJ whole genome shotgun (WGS) entry which is preliminary data.</text>
</comment>
<organism evidence="1 2">
    <name type="scientific">Tanacetum coccineum</name>
    <dbReference type="NCBI Taxonomy" id="301880"/>
    <lineage>
        <taxon>Eukaryota</taxon>
        <taxon>Viridiplantae</taxon>
        <taxon>Streptophyta</taxon>
        <taxon>Embryophyta</taxon>
        <taxon>Tracheophyta</taxon>
        <taxon>Spermatophyta</taxon>
        <taxon>Magnoliopsida</taxon>
        <taxon>eudicotyledons</taxon>
        <taxon>Gunneridae</taxon>
        <taxon>Pentapetalae</taxon>
        <taxon>asterids</taxon>
        <taxon>campanulids</taxon>
        <taxon>Asterales</taxon>
        <taxon>Asteraceae</taxon>
        <taxon>Asteroideae</taxon>
        <taxon>Anthemideae</taxon>
        <taxon>Anthemidinae</taxon>
        <taxon>Tanacetum</taxon>
    </lineage>
</organism>